<name>A0A0G1D1Z8_9BACT</name>
<evidence type="ECO:0000313" key="1">
    <source>
        <dbReference type="EMBL" id="KKS91712.1"/>
    </source>
</evidence>
<evidence type="ECO:0000313" key="2">
    <source>
        <dbReference type="Proteomes" id="UP000033980"/>
    </source>
</evidence>
<proteinExistence type="predicted"/>
<organism evidence="1 2">
    <name type="scientific">Candidatus Collierbacteria bacterium GW2011_GWC2_43_12</name>
    <dbReference type="NCBI Taxonomy" id="1618390"/>
    <lineage>
        <taxon>Bacteria</taxon>
        <taxon>Candidatus Collieribacteriota</taxon>
    </lineage>
</organism>
<comment type="caution">
    <text evidence="1">The sequence shown here is derived from an EMBL/GenBank/DDBJ whole genome shotgun (WGS) entry which is preliminary data.</text>
</comment>
<protein>
    <submittedName>
        <fullName evidence="1">Uncharacterized protein</fullName>
    </submittedName>
</protein>
<sequence length="803" mass="91277">MATYEPGEDSDRDIPKTIEFDRNYNPYDDLRLVSDIPKLAYGIVPPDELDRAKALTTLKKHGYDLSLIGAKVELYGEGKFRVKIEEDKKEKFQEFVDEVKRVRDSINENTEFPGNTPVLNELNIGKGNIVSETETTTTERSKLPNTDGGVYLGEDAVRSGINLTELSSNEKRSSLERTLTFDVIARVLTSPEGAFLELDVRTRKDEGWVMEKRKVELNLHSFEDDEDGEVFKALAKHFWKEMAVHGMEVPPKEAGKGPTLLKYSDADGELCVRLMREAGIDTKDVQFVKKGGFAEGKVTMDSGEKNGIFVEIIPEMVDGVLTWKVTTRIDHHGGGDNARASAAGQVYEALVNLGFLEKRPAYDMAVKFLDAIDSGDIPGFLNKDDMEEYFRNTYAKTLYGLERFLSGEDIVRFFKMKGNHDPLSELSEKQKEVIDTKTFVKARTGETKIDKKISQVQADVDRSILVIEQLVAQGFVIESEKYGKILIDIGGNIPLSSKAARLMGFDGYVNWKPDDNFFMVATNADNEIELSDGFKVRNMWLKKDKEQMILGLDEIIRELVPKDGLTSEGIEKYLREGIGPTIVIEVKEPEKPIWYDGIEKDLRIVSWLDEQLSKEEIESRPAALERLNKNKKFPKLSQNPEDKREDLNRQRVRAALEYLSNDQVSDYAKKYFDSKAKAVDYLKSIGIEEKKEEGSEKVEEKVEQTLPIDETGRTKYWEKGGEQVKGSAWEEDPLIKEISTKANSVTWAELVKIIYEMTDEIKRRNMILHLRNAAKMMGDKARQDTDPDWVLYRKLLISLGVEI</sequence>
<accession>A0A0G1D1Z8</accession>
<dbReference type="Proteomes" id="UP000033980">
    <property type="component" value="Unassembled WGS sequence"/>
</dbReference>
<gene>
    <name evidence="1" type="ORF">UV68_C0063G0004</name>
</gene>
<dbReference type="AlphaFoldDB" id="A0A0G1D1Z8"/>
<dbReference type="EMBL" id="LCFK01000063">
    <property type="protein sequence ID" value="KKS91712.1"/>
    <property type="molecule type" value="Genomic_DNA"/>
</dbReference>
<reference evidence="1 2" key="1">
    <citation type="journal article" date="2015" name="Nature">
        <title>rRNA introns, odd ribosomes, and small enigmatic genomes across a large radiation of phyla.</title>
        <authorList>
            <person name="Brown C.T."/>
            <person name="Hug L.A."/>
            <person name="Thomas B.C."/>
            <person name="Sharon I."/>
            <person name="Castelle C.J."/>
            <person name="Singh A."/>
            <person name="Wilkins M.J."/>
            <person name="Williams K.H."/>
            <person name="Banfield J.F."/>
        </authorList>
    </citation>
    <scope>NUCLEOTIDE SEQUENCE [LARGE SCALE GENOMIC DNA]</scope>
</reference>